<comment type="caution">
    <text evidence="2">The sequence shown here is derived from an EMBL/GenBank/DDBJ whole genome shotgun (WGS) entry which is preliminary data.</text>
</comment>
<protein>
    <submittedName>
        <fullName evidence="2">Uncharacterized protein</fullName>
    </submittedName>
</protein>
<keyword evidence="1" id="KW-0472">Membrane</keyword>
<keyword evidence="1" id="KW-0812">Transmembrane</keyword>
<evidence type="ECO:0000313" key="2">
    <source>
        <dbReference type="EMBL" id="GCC22943.1"/>
    </source>
</evidence>
<organism evidence="2 3">
    <name type="scientific">Chiloscyllium punctatum</name>
    <name type="common">Brownbanded bambooshark</name>
    <name type="synonym">Hemiscyllium punctatum</name>
    <dbReference type="NCBI Taxonomy" id="137246"/>
    <lineage>
        <taxon>Eukaryota</taxon>
        <taxon>Metazoa</taxon>
        <taxon>Chordata</taxon>
        <taxon>Craniata</taxon>
        <taxon>Vertebrata</taxon>
        <taxon>Chondrichthyes</taxon>
        <taxon>Elasmobranchii</taxon>
        <taxon>Galeomorphii</taxon>
        <taxon>Galeoidea</taxon>
        <taxon>Orectolobiformes</taxon>
        <taxon>Hemiscylliidae</taxon>
        <taxon>Chiloscyllium</taxon>
    </lineage>
</organism>
<feature type="transmembrane region" description="Helical" evidence="1">
    <location>
        <begin position="25"/>
        <end position="44"/>
    </location>
</feature>
<sequence length="172" mass="19283">MNLLYCSSGQTQIPFRFSSKMWTPLGLFLYISISSLTASSVYNLQSNGVKVLKSLHVSSAKECNQTCGSVADQDGLECNWVVIEEKQNLCFYLHCLNIPVCKRVTVEDAKALQIGQGLPSKIFLSRIRRDKREEIQHRTFVTNDCKLQAEPDLMAAVTIKIHLAKISVTTNN</sequence>
<dbReference type="OMA" id="CNWVVIE"/>
<dbReference type="OrthoDB" id="10071013at2759"/>
<dbReference type="EMBL" id="BEZZ01000020">
    <property type="protein sequence ID" value="GCC22943.1"/>
    <property type="molecule type" value="Genomic_DNA"/>
</dbReference>
<evidence type="ECO:0000256" key="1">
    <source>
        <dbReference type="SAM" id="Phobius"/>
    </source>
</evidence>
<evidence type="ECO:0000313" key="3">
    <source>
        <dbReference type="Proteomes" id="UP000287033"/>
    </source>
</evidence>
<name>A0A401RXS7_CHIPU</name>
<dbReference type="Proteomes" id="UP000287033">
    <property type="component" value="Unassembled WGS sequence"/>
</dbReference>
<accession>A0A401RXS7</accession>
<proteinExistence type="predicted"/>
<dbReference type="AlphaFoldDB" id="A0A401RXS7"/>
<keyword evidence="1" id="KW-1133">Transmembrane helix</keyword>
<keyword evidence="3" id="KW-1185">Reference proteome</keyword>
<gene>
    <name evidence="2" type="ORF">chiPu_0001334</name>
</gene>
<reference evidence="2 3" key="1">
    <citation type="journal article" date="2018" name="Nat. Ecol. Evol.">
        <title>Shark genomes provide insights into elasmobranch evolution and the origin of vertebrates.</title>
        <authorList>
            <person name="Hara Y"/>
            <person name="Yamaguchi K"/>
            <person name="Onimaru K"/>
            <person name="Kadota M"/>
            <person name="Koyanagi M"/>
            <person name="Keeley SD"/>
            <person name="Tatsumi K"/>
            <person name="Tanaka K"/>
            <person name="Motone F"/>
            <person name="Kageyama Y"/>
            <person name="Nozu R"/>
            <person name="Adachi N"/>
            <person name="Nishimura O"/>
            <person name="Nakagawa R"/>
            <person name="Tanegashima C"/>
            <person name="Kiyatake I"/>
            <person name="Matsumoto R"/>
            <person name="Murakumo K"/>
            <person name="Nishida K"/>
            <person name="Terakita A"/>
            <person name="Kuratani S"/>
            <person name="Sato K"/>
            <person name="Hyodo S Kuraku.S."/>
        </authorList>
    </citation>
    <scope>NUCLEOTIDE SEQUENCE [LARGE SCALE GENOMIC DNA]</scope>
</reference>